<dbReference type="InterPro" id="IPR007404">
    <property type="entry name" value="YdjM-like"/>
</dbReference>
<proteinExistence type="predicted"/>
<dbReference type="GeneID" id="40266941"/>
<keyword evidence="1" id="KW-0812">Transmembrane</keyword>
<protein>
    <submittedName>
        <fullName evidence="2">Metal-dependent hydrolase</fullName>
    </submittedName>
</protein>
<evidence type="ECO:0000313" key="2">
    <source>
        <dbReference type="EMBL" id="QCS43900.1"/>
    </source>
</evidence>
<keyword evidence="1" id="KW-1133">Transmembrane helix</keyword>
<dbReference type="AlphaFoldDB" id="A0A4P8WK85"/>
<dbReference type="KEGG" id="nvr:FEJ81_16670"/>
<dbReference type="EMBL" id="CP040330">
    <property type="protein sequence ID" value="QCS43900.1"/>
    <property type="molecule type" value="Genomic_DNA"/>
</dbReference>
<dbReference type="Proteomes" id="UP000302218">
    <property type="component" value="Chromosome"/>
</dbReference>
<accession>A0A4P8WK85</accession>
<feature type="transmembrane region" description="Helical" evidence="1">
    <location>
        <begin position="142"/>
        <end position="161"/>
    </location>
</feature>
<reference evidence="3" key="1">
    <citation type="submission" date="2019-05" db="EMBL/GenBank/DDBJ databases">
        <title>Genome sequence and methylation pattern of the halophilic Archaeon Natrinema versiforme BOL5-4.</title>
        <authorList>
            <person name="DasSarma P."/>
            <person name="Anton B.P."/>
            <person name="DasSarma S.L."/>
            <person name="Martinez F.L."/>
            <person name="Guzman D."/>
            <person name="Roberts R.J."/>
            <person name="DasSarma S."/>
        </authorList>
    </citation>
    <scope>NUCLEOTIDE SEQUENCE [LARGE SCALE GENOMIC DNA]</scope>
    <source>
        <strain evidence="3">BOL5-4</strain>
    </source>
</reference>
<keyword evidence="1" id="KW-0472">Membrane</keyword>
<evidence type="ECO:0000313" key="3">
    <source>
        <dbReference type="Proteomes" id="UP000302218"/>
    </source>
</evidence>
<organism evidence="2 3">
    <name type="scientific">Natrinema versiforme</name>
    <dbReference type="NCBI Taxonomy" id="88724"/>
    <lineage>
        <taxon>Archaea</taxon>
        <taxon>Methanobacteriati</taxon>
        <taxon>Methanobacteriota</taxon>
        <taxon>Stenosarchaea group</taxon>
        <taxon>Halobacteria</taxon>
        <taxon>Halobacteriales</taxon>
        <taxon>Natrialbaceae</taxon>
        <taxon>Natrinema</taxon>
    </lineage>
</organism>
<dbReference type="RefSeq" id="WP_138246350.1">
    <property type="nucleotide sequence ID" value="NZ_CP040330.1"/>
</dbReference>
<feature type="transmembrane region" description="Helical" evidence="1">
    <location>
        <begin position="58"/>
        <end position="78"/>
    </location>
</feature>
<dbReference type="Pfam" id="PF04307">
    <property type="entry name" value="YdjM"/>
    <property type="match status" value="1"/>
</dbReference>
<feature type="transmembrane region" description="Helical" evidence="1">
    <location>
        <begin position="85"/>
        <end position="110"/>
    </location>
</feature>
<keyword evidence="2" id="KW-0378">Hydrolase</keyword>
<feature type="transmembrane region" description="Helical" evidence="1">
    <location>
        <begin position="12"/>
        <end position="38"/>
    </location>
</feature>
<evidence type="ECO:0000256" key="1">
    <source>
        <dbReference type="SAM" id="Phobius"/>
    </source>
</evidence>
<sequence>MHKSGHTGGYLLVWTAISFLFLLPQGLFRVSVIGYILGIPLVMVPDEDQSFPLATHRGFSHTFWFALIFGAIFFIIGLKMSPTLAAIGASIPPVYLFFIGFVIIITHIFLDSHTPMGVKPLAPVSEKQYSGDISSNSKLWNWLFYVIGIVGTIVAIYYYFFVGI</sequence>
<dbReference type="OrthoDB" id="118042at2157"/>
<dbReference type="GO" id="GO:0016787">
    <property type="term" value="F:hydrolase activity"/>
    <property type="evidence" value="ECO:0007669"/>
    <property type="project" value="UniProtKB-KW"/>
</dbReference>
<gene>
    <name evidence="2" type="ORF">FEJ81_16670</name>
</gene>
<name>A0A4P8WK85_9EURY</name>